<dbReference type="GO" id="GO:0036033">
    <property type="term" value="F:mediator complex binding"/>
    <property type="evidence" value="ECO:0007669"/>
    <property type="project" value="InterPro"/>
</dbReference>
<feature type="compositionally biased region" description="Basic and acidic residues" evidence="1">
    <location>
        <begin position="172"/>
        <end position="181"/>
    </location>
</feature>
<dbReference type="InterPro" id="IPR037502">
    <property type="entry name" value="CBP1"/>
</dbReference>
<evidence type="ECO:0008006" key="4">
    <source>
        <dbReference type="Google" id="ProtNLM"/>
    </source>
</evidence>
<dbReference type="GO" id="GO:0005829">
    <property type="term" value="C:cytosol"/>
    <property type="evidence" value="ECO:0007669"/>
    <property type="project" value="TreeGrafter"/>
</dbReference>
<gene>
    <name evidence="2" type="ORF">FNV43_RR22768</name>
</gene>
<protein>
    <recommendedName>
        <fullName evidence="4">CCG-binding protein 1</fullName>
    </recommendedName>
</protein>
<dbReference type="GO" id="GO:0010183">
    <property type="term" value="P:pollen tube guidance"/>
    <property type="evidence" value="ECO:0007669"/>
    <property type="project" value="InterPro"/>
</dbReference>
<name>A0A8K0DQS6_9ROSA</name>
<dbReference type="GO" id="GO:0005634">
    <property type="term" value="C:nucleus"/>
    <property type="evidence" value="ECO:0007669"/>
    <property type="project" value="TreeGrafter"/>
</dbReference>
<reference evidence="2" key="1">
    <citation type="submission" date="2020-03" db="EMBL/GenBank/DDBJ databases">
        <title>A high-quality chromosome-level genome assembly of a woody plant with both climbing and erect habits, Rhamnella rubrinervis.</title>
        <authorList>
            <person name="Lu Z."/>
            <person name="Yang Y."/>
            <person name="Zhu X."/>
            <person name="Sun Y."/>
        </authorList>
    </citation>
    <scope>NUCLEOTIDE SEQUENCE</scope>
    <source>
        <strain evidence="2">BYM</strain>
        <tissue evidence="2">Leaf</tissue>
    </source>
</reference>
<dbReference type="Proteomes" id="UP000796880">
    <property type="component" value="Unassembled WGS sequence"/>
</dbReference>
<dbReference type="OrthoDB" id="1924011at2759"/>
<accession>A0A8K0DQS6</accession>
<dbReference type="EMBL" id="VOIH02000010">
    <property type="protein sequence ID" value="KAF3435677.1"/>
    <property type="molecule type" value="Genomic_DNA"/>
</dbReference>
<keyword evidence="3" id="KW-1185">Reference proteome</keyword>
<organism evidence="2 3">
    <name type="scientific">Rhamnella rubrinervis</name>
    <dbReference type="NCBI Taxonomy" id="2594499"/>
    <lineage>
        <taxon>Eukaryota</taxon>
        <taxon>Viridiplantae</taxon>
        <taxon>Streptophyta</taxon>
        <taxon>Embryophyta</taxon>
        <taxon>Tracheophyta</taxon>
        <taxon>Spermatophyta</taxon>
        <taxon>Magnoliopsida</taxon>
        <taxon>eudicotyledons</taxon>
        <taxon>Gunneridae</taxon>
        <taxon>Pentapetalae</taxon>
        <taxon>rosids</taxon>
        <taxon>fabids</taxon>
        <taxon>Rosales</taxon>
        <taxon>Rhamnaceae</taxon>
        <taxon>rhamnoid group</taxon>
        <taxon>Rhamneae</taxon>
        <taxon>Rhamnella</taxon>
    </lineage>
</organism>
<dbReference type="PANTHER" id="PTHR36345:SF1">
    <property type="entry name" value="CCG-BINDING PROTEIN 1"/>
    <property type="match status" value="1"/>
</dbReference>
<feature type="region of interest" description="Disordered" evidence="1">
    <location>
        <begin position="162"/>
        <end position="210"/>
    </location>
</feature>
<dbReference type="PANTHER" id="PTHR36345">
    <property type="entry name" value="CCG-BINDING PROTEIN 1"/>
    <property type="match status" value="1"/>
</dbReference>
<dbReference type="AlphaFoldDB" id="A0A8K0DQS6"/>
<proteinExistence type="predicted"/>
<evidence type="ECO:0000313" key="3">
    <source>
        <dbReference type="Proteomes" id="UP000796880"/>
    </source>
</evidence>
<sequence>MIKSALLRSCSSPLLLEAKDVHRRRPSSLTSRFASTITCSSRSHPYIPKLEPFSRSKFDRFVKEPPLIEKAENELADYCSTLEGDESYSCWRAYFELKDLERVLKEYKFKVGQTLIILSDSNLSFTERSTQRRRREANSSDWRCEVSDWMSTWYSSNAKGRKKENSLSKPFNAEKEEKPFRVPDGLPKSAEELEEEERDRMPDSPYTKMLRSKGKFPAWYSPAPDHETD</sequence>
<evidence type="ECO:0000313" key="2">
    <source>
        <dbReference type="EMBL" id="KAF3435677.1"/>
    </source>
</evidence>
<comment type="caution">
    <text evidence="2">The sequence shown here is derived from an EMBL/GenBank/DDBJ whole genome shotgun (WGS) entry which is preliminary data.</text>
</comment>
<evidence type="ECO:0000256" key="1">
    <source>
        <dbReference type="SAM" id="MobiDB-lite"/>
    </source>
</evidence>